<comment type="similarity">
    <text evidence="6">Belongs to the TRAFAC class OBG-HflX-like GTPase superfamily. OBG GTPase family. YchF/OLA1 subfamily.</text>
</comment>
<dbReference type="Gene3D" id="3.40.50.300">
    <property type="entry name" value="P-loop containing nucleotide triphosphate hydrolases"/>
    <property type="match status" value="1"/>
</dbReference>
<dbReference type="GO" id="GO:0005525">
    <property type="term" value="F:GTP binding"/>
    <property type="evidence" value="ECO:0007669"/>
    <property type="project" value="InterPro"/>
</dbReference>
<evidence type="ECO:0000256" key="6">
    <source>
        <dbReference type="HAMAP-Rule" id="MF_00944"/>
    </source>
</evidence>
<protein>
    <recommendedName>
        <fullName evidence="6">Ribosome-binding ATPase YchF</fullName>
    </recommendedName>
</protein>
<dbReference type="PROSITE" id="PS51710">
    <property type="entry name" value="G_OBG"/>
    <property type="match status" value="1"/>
</dbReference>
<dbReference type="AlphaFoldDB" id="A0A1T5AC37"/>
<evidence type="ECO:0000313" key="9">
    <source>
        <dbReference type="EMBL" id="SKB32253.1"/>
    </source>
</evidence>
<dbReference type="InterPro" id="IPR004396">
    <property type="entry name" value="ATPase_YchF/OLA1"/>
</dbReference>
<comment type="function">
    <text evidence="6">ATPase that binds to both the 70S ribosome and the 50S ribosomal subunit in a nucleotide-independent manner.</text>
</comment>
<comment type="cofactor">
    <cofactor evidence="1">
        <name>Mg(2+)</name>
        <dbReference type="ChEBI" id="CHEBI:18420"/>
    </cofactor>
</comment>
<evidence type="ECO:0000256" key="2">
    <source>
        <dbReference type="ARBA" id="ARBA00022723"/>
    </source>
</evidence>
<dbReference type="CDD" id="cd01900">
    <property type="entry name" value="YchF"/>
    <property type="match status" value="1"/>
</dbReference>
<evidence type="ECO:0000256" key="4">
    <source>
        <dbReference type="ARBA" id="ARBA00022840"/>
    </source>
</evidence>
<dbReference type="InterPro" id="IPR041706">
    <property type="entry name" value="YchF_N"/>
</dbReference>
<dbReference type="InterPro" id="IPR023192">
    <property type="entry name" value="TGS-like_dom_sf"/>
</dbReference>
<dbReference type="InterPro" id="IPR012676">
    <property type="entry name" value="TGS-like"/>
</dbReference>
<dbReference type="GO" id="GO:0005737">
    <property type="term" value="C:cytoplasm"/>
    <property type="evidence" value="ECO:0007669"/>
    <property type="project" value="TreeGrafter"/>
</dbReference>
<keyword evidence="2" id="KW-0479">Metal-binding</keyword>
<dbReference type="FunFam" id="1.10.150.300:FF:000001">
    <property type="entry name" value="Ribosome-binding ATPase YchF"/>
    <property type="match status" value="1"/>
</dbReference>
<dbReference type="SUPFAM" id="SSF52540">
    <property type="entry name" value="P-loop containing nucleoside triphosphate hydrolases"/>
    <property type="match status" value="1"/>
</dbReference>
<gene>
    <name evidence="6" type="primary">ychF</name>
    <name evidence="9" type="ORF">SAMN05660349_00570</name>
</gene>
<evidence type="ECO:0000259" key="8">
    <source>
        <dbReference type="PROSITE" id="PS51880"/>
    </source>
</evidence>
<keyword evidence="4 6" id="KW-0067">ATP-binding</keyword>
<evidence type="ECO:0000259" key="7">
    <source>
        <dbReference type="PROSITE" id="PS51710"/>
    </source>
</evidence>
<dbReference type="PANTHER" id="PTHR23305:SF18">
    <property type="entry name" value="OBG-TYPE G DOMAIN-CONTAINING PROTEIN"/>
    <property type="match status" value="1"/>
</dbReference>
<feature type="binding site" evidence="6">
    <location>
        <begin position="12"/>
        <end position="17"/>
    </location>
    <ligand>
        <name>ATP</name>
        <dbReference type="ChEBI" id="CHEBI:30616"/>
    </ligand>
</feature>
<dbReference type="PROSITE" id="PS51880">
    <property type="entry name" value="TGS"/>
    <property type="match status" value="1"/>
</dbReference>
<dbReference type="InterPro" id="IPR027417">
    <property type="entry name" value="P-loop_NTPase"/>
</dbReference>
<dbReference type="FunFam" id="3.10.20.30:FF:000001">
    <property type="entry name" value="Ribosome-binding ATPase YchF"/>
    <property type="match status" value="1"/>
</dbReference>
<dbReference type="Gene3D" id="3.10.20.30">
    <property type="match status" value="1"/>
</dbReference>
<evidence type="ECO:0000313" key="10">
    <source>
        <dbReference type="Proteomes" id="UP000190852"/>
    </source>
</evidence>
<dbReference type="GO" id="GO:0043023">
    <property type="term" value="F:ribosomal large subunit binding"/>
    <property type="evidence" value="ECO:0007669"/>
    <property type="project" value="UniProtKB-UniRule"/>
</dbReference>
<feature type="domain" description="OBG-type G" evidence="7">
    <location>
        <begin position="3"/>
        <end position="259"/>
    </location>
</feature>
<dbReference type="InterPro" id="IPR006073">
    <property type="entry name" value="GTP-bd"/>
</dbReference>
<reference evidence="10" key="1">
    <citation type="submission" date="2017-02" db="EMBL/GenBank/DDBJ databases">
        <authorList>
            <person name="Varghese N."/>
            <person name="Submissions S."/>
        </authorList>
    </citation>
    <scope>NUCLEOTIDE SEQUENCE [LARGE SCALE GENOMIC DNA]</scope>
    <source>
        <strain evidence="10">DSM 24967</strain>
    </source>
</reference>
<dbReference type="PIRSF" id="PIRSF006641">
    <property type="entry name" value="CHP00092"/>
    <property type="match status" value="1"/>
</dbReference>
<feature type="domain" description="TGS" evidence="8">
    <location>
        <begin position="282"/>
        <end position="365"/>
    </location>
</feature>
<dbReference type="PANTHER" id="PTHR23305">
    <property type="entry name" value="OBG GTPASE FAMILY"/>
    <property type="match status" value="1"/>
</dbReference>
<keyword evidence="10" id="KW-1185">Reference proteome</keyword>
<dbReference type="RefSeq" id="WP_079682294.1">
    <property type="nucleotide sequence ID" value="NZ_FUYQ01000003.1"/>
</dbReference>
<dbReference type="SUPFAM" id="SSF81271">
    <property type="entry name" value="TGS-like"/>
    <property type="match status" value="1"/>
</dbReference>
<accession>A0A1T5AC37</accession>
<dbReference type="CDD" id="cd04867">
    <property type="entry name" value="TGS_YchF_OLA1"/>
    <property type="match status" value="1"/>
</dbReference>
<dbReference type="HAMAP" id="MF_00944">
    <property type="entry name" value="YchF_OLA1_ATPase"/>
    <property type="match status" value="1"/>
</dbReference>
<dbReference type="GO" id="GO:0016887">
    <property type="term" value="F:ATP hydrolysis activity"/>
    <property type="evidence" value="ECO:0007669"/>
    <property type="project" value="UniProtKB-UniRule"/>
</dbReference>
<dbReference type="Pfam" id="PF06071">
    <property type="entry name" value="YchF-GTPase_C"/>
    <property type="match status" value="1"/>
</dbReference>
<dbReference type="InterPro" id="IPR031167">
    <property type="entry name" value="G_OBG"/>
</dbReference>
<dbReference type="Pfam" id="PF01926">
    <property type="entry name" value="MMR_HSR1"/>
    <property type="match status" value="1"/>
</dbReference>
<evidence type="ECO:0000256" key="5">
    <source>
        <dbReference type="ARBA" id="ARBA00022842"/>
    </source>
</evidence>
<dbReference type="Proteomes" id="UP000190852">
    <property type="component" value="Unassembled WGS sequence"/>
</dbReference>
<dbReference type="PRINTS" id="PR00326">
    <property type="entry name" value="GTP1OBG"/>
</dbReference>
<dbReference type="GO" id="GO:0005524">
    <property type="term" value="F:ATP binding"/>
    <property type="evidence" value="ECO:0007669"/>
    <property type="project" value="UniProtKB-UniRule"/>
</dbReference>
<evidence type="ECO:0000256" key="3">
    <source>
        <dbReference type="ARBA" id="ARBA00022741"/>
    </source>
</evidence>
<dbReference type="Gene3D" id="1.10.150.300">
    <property type="entry name" value="TGS-like domain"/>
    <property type="match status" value="1"/>
</dbReference>
<dbReference type="InterPro" id="IPR012675">
    <property type="entry name" value="Beta-grasp_dom_sf"/>
</dbReference>
<keyword evidence="3 6" id="KW-0547">Nucleotide-binding</keyword>
<name>A0A1T5AC37_9BACT</name>
<sequence>MALQCGIVGLPNVGKSTLFNCLSNAKAQSANFPFCTIEPNVGVITVPDERLTILAELVHPQRIVPTTVEIVDIAGLVKGASKGEGLGNKFLANIRETDAILHVLRCFDDDNITHVDGSVNPVRDKEIIDYELQLKDLETIESRIAKVQKQAQTGGDKQAKMMYEVLIKFKEALEQGKSARTVTFDTKDEQKLAKELFLLTSKPVMYVCNVDEASAVSGNKYVEQVREAVKDEDAEILVVAAKIESEIAEFETYDERSMFLAEIGLEESGVARLIKSAYKLLNLETYFTVGVQEVRAWTFLKGSKAPQCAGVIHTDFEKGFIRAEVIKYNDFIALKSEAAVKEAGKMSVEGKEYVVADGDIMHFRFNV</sequence>
<proteinExistence type="inferred from homology"/>
<dbReference type="EMBL" id="FUYQ01000003">
    <property type="protein sequence ID" value="SKB32253.1"/>
    <property type="molecule type" value="Genomic_DNA"/>
</dbReference>
<dbReference type="GO" id="GO:0046872">
    <property type="term" value="F:metal ion binding"/>
    <property type="evidence" value="ECO:0007669"/>
    <property type="project" value="UniProtKB-KW"/>
</dbReference>
<dbReference type="InterPro" id="IPR013029">
    <property type="entry name" value="YchF_C"/>
</dbReference>
<dbReference type="NCBIfam" id="TIGR00092">
    <property type="entry name" value="redox-regulated ATPase YchF"/>
    <property type="match status" value="1"/>
</dbReference>
<organism evidence="9 10">
    <name type="scientific">Parabacteroides chartae</name>
    <dbReference type="NCBI Taxonomy" id="1037355"/>
    <lineage>
        <taxon>Bacteria</taxon>
        <taxon>Pseudomonadati</taxon>
        <taxon>Bacteroidota</taxon>
        <taxon>Bacteroidia</taxon>
        <taxon>Bacteroidales</taxon>
        <taxon>Tannerellaceae</taxon>
        <taxon>Parabacteroides</taxon>
    </lineage>
</organism>
<keyword evidence="5" id="KW-0460">Magnesium</keyword>
<dbReference type="InterPro" id="IPR004095">
    <property type="entry name" value="TGS"/>
</dbReference>
<evidence type="ECO:0000256" key="1">
    <source>
        <dbReference type="ARBA" id="ARBA00001946"/>
    </source>
</evidence>